<dbReference type="EMBL" id="CP075145">
    <property type="protein sequence ID" value="QWJ71868.1"/>
    <property type="molecule type" value="Genomic_DNA"/>
</dbReference>
<gene>
    <name evidence="2" type="ORF">ABB53_023075</name>
    <name evidence="1" type="ORF">G0D47_19505</name>
</gene>
<reference evidence="2" key="2">
    <citation type="submission" date="2018-07" db="EMBL/GenBank/DDBJ databases">
        <authorList>
            <consortium name="GenomeTrakr network: Whole genome sequencing for foodborne pathogen traceback"/>
        </authorList>
    </citation>
    <scope>NUCLEOTIDE SEQUENCE</scope>
    <source>
        <plasmid evidence="2">pCFSAN030538</plasmid>
    </source>
</reference>
<evidence type="ECO:0000313" key="1">
    <source>
        <dbReference type="EMBL" id="HAC6766784.1"/>
    </source>
</evidence>
<keyword evidence="2" id="KW-0614">Plasmid</keyword>
<reference evidence="1" key="1">
    <citation type="journal article" date="2018" name="Genome Biol.">
        <title>SKESA: strategic k-mer extension for scrupulous assemblies.</title>
        <authorList>
            <person name="Souvorov A."/>
            <person name="Agarwala R."/>
            <person name="Lipman D.J."/>
        </authorList>
    </citation>
    <scope>NUCLEOTIDE SEQUENCE</scope>
    <source>
        <strain evidence="1">11-1391</strain>
    </source>
</reference>
<sequence length="312" mass="34174">MACRSASVERVADKTVSARDQIEKLQKMIASQNDQHTNAFQNLIGNYYKSAKITDAKIIGQSSDVKTEYASEFSIDKMANVVIKVLEAAAAVKNPDVQNPATSPEALKAYTNVVNSVAEAAKSKSSSAANLAFSATRIVPGIIAFLYAASVNLQDEETFGSETITTTAIYYQIVESINDLNSQAAFDVATIQYYSIVAMKKLQALQIQSLAKKEMTLQEWKDLNASYSQIIKEMQEELRAMSMDKSPVLGASSVTKSIEEQKAKLLDQVGVNEIDTILNDSISQLQSMGPEFADVASHAHKLKNKRYFTSIE</sequence>
<name>A0A702G7V7_SALDZ</name>
<proteinExistence type="predicted"/>
<dbReference type="EMBL" id="DAAMII010000026">
    <property type="protein sequence ID" value="HAC6766784.1"/>
    <property type="molecule type" value="Genomic_DNA"/>
</dbReference>
<reference evidence="2" key="4">
    <citation type="submission" date="2021-05" db="EMBL/GenBank/DDBJ databases">
        <title>Whole genome PacBio Sequel sequence of Salmonella enterica subsp. enterica.</title>
        <authorList>
            <person name="Hoffmann M."/>
            <person name="Balkey M."/>
            <person name="Luo Y."/>
        </authorList>
    </citation>
    <scope>NUCLEOTIDE SEQUENCE</scope>
    <source>
        <plasmid evidence="2">pCFSAN030538</plasmid>
    </source>
</reference>
<organism evidence="1">
    <name type="scientific">Salmonella diarizonae</name>
    <dbReference type="NCBI Taxonomy" id="59204"/>
    <lineage>
        <taxon>Bacteria</taxon>
        <taxon>Pseudomonadati</taxon>
        <taxon>Pseudomonadota</taxon>
        <taxon>Gammaproteobacteria</taxon>
        <taxon>Enterobacterales</taxon>
        <taxon>Enterobacteriaceae</taxon>
        <taxon>Salmonella</taxon>
    </lineage>
</organism>
<geneLocation type="plasmid" evidence="2">
    <name>pCFSAN030538</name>
</geneLocation>
<dbReference type="AlphaFoldDB" id="A0A702G7V7"/>
<protein>
    <submittedName>
        <fullName evidence="1">Uncharacterized protein</fullName>
    </submittedName>
</protein>
<evidence type="ECO:0000313" key="2">
    <source>
        <dbReference type="EMBL" id="QWJ71868.1"/>
    </source>
</evidence>
<reference evidence="1" key="3">
    <citation type="submission" date="2018-07" db="EMBL/GenBank/DDBJ databases">
        <authorList>
            <consortium name="NCBI Pathogen Detection Project"/>
        </authorList>
    </citation>
    <scope>NUCLEOTIDE SEQUENCE</scope>
    <source>
        <strain evidence="1">11-1391</strain>
    </source>
</reference>
<accession>A0A702G7V7</accession>